<feature type="region of interest" description="Disordered" evidence="1">
    <location>
        <begin position="1"/>
        <end position="118"/>
    </location>
</feature>
<feature type="compositionally biased region" description="Pro residues" evidence="1">
    <location>
        <begin position="62"/>
        <end position="72"/>
    </location>
</feature>
<evidence type="ECO:0000313" key="3">
    <source>
        <dbReference type="Proteomes" id="UP001165080"/>
    </source>
</evidence>
<feature type="compositionally biased region" description="Low complexity" evidence="1">
    <location>
        <begin position="88"/>
        <end position="99"/>
    </location>
</feature>
<organism evidence="2 3">
    <name type="scientific">Pleodorina starrii</name>
    <dbReference type="NCBI Taxonomy" id="330485"/>
    <lineage>
        <taxon>Eukaryota</taxon>
        <taxon>Viridiplantae</taxon>
        <taxon>Chlorophyta</taxon>
        <taxon>core chlorophytes</taxon>
        <taxon>Chlorophyceae</taxon>
        <taxon>CS clade</taxon>
        <taxon>Chlamydomonadales</taxon>
        <taxon>Volvocaceae</taxon>
        <taxon>Pleodorina</taxon>
    </lineage>
</organism>
<evidence type="ECO:0000256" key="1">
    <source>
        <dbReference type="SAM" id="MobiDB-lite"/>
    </source>
</evidence>
<proteinExistence type="predicted"/>
<comment type="caution">
    <text evidence="2">The sequence shown here is derived from an EMBL/GenBank/DDBJ whole genome shotgun (WGS) entry which is preliminary data.</text>
</comment>
<feature type="region of interest" description="Disordered" evidence="1">
    <location>
        <begin position="402"/>
        <end position="435"/>
    </location>
</feature>
<dbReference type="OrthoDB" id="547996at2759"/>
<feature type="compositionally biased region" description="Low complexity" evidence="1">
    <location>
        <begin position="107"/>
        <end position="118"/>
    </location>
</feature>
<gene>
    <name evidence="2" type="primary">PLEST003683</name>
    <name evidence="2" type="ORF">PLESTB_000658800</name>
</gene>
<dbReference type="AlphaFoldDB" id="A0A9W6BJS2"/>
<keyword evidence="3" id="KW-1185">Reference proteome</keyword>
<sequence length="894" mass="89533">MGTFKTLEAYFRPVQRPPSSNAPASNSTDPAAAAPAEAAAPAPRASGEPLQAEARGAGATPQQPPAAPPAAPGAPSARPASKPTSSQAATKAAKNFAAAPKPPQPPAASAAATAAAAAAAVVPTIRSKDCLLAEMLHGRRALASTSGPPIGSGGGSGGNASDGAASAAGASARHDATAGAATVGCRRQQGTQQGAAVAGTAATAAAAAAAVAGAAPASANAAARAPVHSAAPIAASSSGSPDPQTGPVIPPESMQRPRKRPCLQMTMTEAAAAVAAAAEPPQPRAARAAACAATPLERRPNLVCLLQARSVGRFRSSSRREELWWKARRPRLVQAGCWSAAEGLRAASVVHQDAVTQIELSSETDGRACLAVAQANQLVRIVPYSVLRDYAEAWRATDQQAMAADGDAANSSGDGSDDGDDVDVDRGQRRRRRRQPTVKLLPWQDLVDAGRVRHSATWEYGTARSSSVLTINTRSHVACLGWDPRRRGRLALADRCSQAITVLDLGWEGSNGAGAAAGGGGGGSRTGSGFTRSHLNVGSAGPGGAAARAVTYLKYGGLGAPYTLAAAGRAGGEGAVVHLWDERRGGLPVSRLACPGGASLVARMEPSLDGTALLGVVDPGTLVLWDVRRASNAAAASAVFSLGSAAPAPSAVVGSWDLLSPLAAAGCVQKPLISSLAPDPRDASRTALLMQDGSSAIWSFASAAVTHASSAPRPHHPFLTGPGPVPVAAAAAAAGGPASAETAATSLHTLRRSLGGNLEAAVDGCGLLAVGALSGFGLYGMWDADVCGFWHPMGRLRPDGGDGGADRMCPVLAMTDCRTSRSAAAAAAVQLPPQATVAPSSRAPGVAAVAEPPPPPPAVLQPLDDWPLCVACLPETGDLVAGSLRGQLMYFLKS</sequence>
<feature type="compositionally biased region" description="Low complexity" evidence="1">
    <location>
        <begin position="161"/>
        <end position="180"/>
    </location>
</feature>
<feature type="compositionally biased region" description="Gly residues" evidence="1">
    <location>
        <begin position="150"/>
        <end position="160"/>
    </location>
</feature>
<feature type="region of interest" description="Disordered" evidence="1">
    <location>
        <begin position="232"/>
        <end position="258"/>
    </location>
</feature>
<feature type="region of interest" description="Disordered" evidence="1">
    <location>
        <begin position="142"/>
        <end position="180"/>
    </location>
</feature>
<name>A0A9W6BJS2_9CHLO</name>
<protein>
    <submittedName>
        <fullName evidence="2">Uncharacterized protein</fullName>
    </submittedName>
</protein>
<dbReference type="Proteomes" id="UP001165080">
    <property type="component" value="Unassembled WGS sequence"/>
</dbReference>
<feature type="compositionally biased region" description="Low complexity" evidence="1">
    <location>
        <begin position="17"/>
        <end position="46"/>
    </location>
</feature>
<reference evidence="2 3" key="1">
    <citation type="journal article" date="2023" name="Commun. Biol.">
        <title>Reorganization of the ancestral sex-determining regions during the evolution of trioecy in Pleodorina starrii.</title>
        <authorList>
            <person name="Takahashi K."/>
            <person name="Suzuki S."/>
            <person name="Kawai-Toyooka H."/>
            <person name="Yamamoto K."/>
            <person name="Hamaji T."/>
            <person name="Ootsuki R."/>
            <person name="Yamaguchi H."/>
            <person name="Kawachi M."/>
            <person name="Higashiyama T."/>
            <person name="Nozaki H."/>
        </authorList>
    </citation>
    <scope>NUCLEOTIDE SEQUENCE [LARGE SCALE GENOMIC DNA]</scope>
    <source>
        <strain evidence="2 3">NIES-4479</strain>
    </source>
</reference>
<accession>A0A9W6BJS2</accession>
<feature type="compositionally biased region" description="Low complexity" evidence="1">
    <location>
        <begin position="402"/>
        <end position="414"/>
    </location>
</feature>
<evidence type="ECO:0000313" key="2">
    <source>
        <dbReference type="EMBL" id="GLC52701.1"/>
    </source>
</evidence>
<dbReference type="EMBL" id="BRXU01000006">
    <property type="protein sequence ID" value="GLC52701.1"/>
    <property type="molecule type" value="Genomic_DNA"/>
</dbReference>